<comment type="similarity">
    <text evidence="1 4">Belongs to the glycosyl hydrolase 5 (cellulase A) family.</text>
</comment>
<accession>A0A8H6SNF6</accession>
<feature type="chain" id="PRO_5034097556" evidence="5">
    <location>
        <begin position="22"/>
        <end position="615"/>
    </location>
</feature>
<dbReference type="GeneID" id="59347115"/>
<feature type="domain" description="Glycoside hydrolase family 5" evidence="6">
    <location>
        <begin position="81"/>
        <end position="386"/>
    </location>
</feature>
<keyword evidence="2 4" id="KW-0378">Hydrolase</keyword>
<keyword evidence="5" id="KW-0732">Signal</keyword>
<dbReference type="AlphaFoldDB" id="A0A8H6SNF6"/>
<sequence length="615" mass="68386">MRVAFGSLGLWLYGFASLAKAARLDLRATWEGPLSTRGRWVVDANANRFKMRGGNWHGGSGTYDGSGDINDDANHAGENSHTMPLGLQYVPIDKIIDSFVQLGLNTIRLQFSHDMIHDNNIVNDAWIAANPQFRGLKPLEVYDRAVTALTDRGFAVVLNYHTITSRWCCGIDGNERWDSSQSFDTYAADWVFMVNRYKSNKRVVGADLYNEVRRDILTDPNWGSGGDADWQSASQTVSDRILTAHPDILVIVEGINWVGIPVDGFFHERPTLKPVAQLSHTPLVPHKLVYSAHFYAYTGPNHSGASGVGETTDARYRDFTRDELFNVLRDTAFYVSLTEKMHYTAPVWISEFGSAGLGENFDRNKIWWQNFIDYLVQVDAEYAYWPLVSYAGAGGWGLTTWEKTPGGGNRKTVLDGDDWRATAWNQLTNSAGRTGGIPVFDEWKQLNIDHGDYMQSQTVRNTLGDWDNGAFKANCPDNHRLIGLSRSGRGLCTDNGLGNMFGGAFQTVWDERNIKNDWASGYTKFGCPANHFISGYAFRGSRVSTAICTRANRNLGTNGRTVWFDQGDNRADQLGGDFSFGQFKGSCAPNEYIGGIAFTTRIFNNGAPAALYCVS</sequence>
<evidence type="ECO:0000313" key="8">
    <source>
        <dbReference type="Proteomes" id="UP000636479"/>
    </source>
</evidence>
<evidence type="ECO:0000256" key="5">
    <source>
        <dbReference type="SAM" id="SignalP"/>
    </source>
</evidence>
<dbReference type="RefSeq" id="XP_037220243.1">
    <property type="nucleotide sequence ID" value="XM_037364599.1"/>
</dbReference>
<dbReference type="GO" id="GO:0000272">
    <property type="term" value="P:polysaccharide catabolic process"/>
    <property type="evidence" value="ECO:0007669"/>
    <property type="project" value="InterPro"/>
</dbReference>
<dbReference type="Gene3D" id="3.20.20.80">
    <property type="entry name" value="Glycosidases"/>
    <property type="match status" value="1"/>
</dbReference>
<organism evidence="7 8">
    <name type="scientific">Mycena indigotica</name>
    <dbReference type="NCBI Taxonomy" id="2126181"/>
    <lineage>
        <taxon>Eukaryota</taxon>
        <taxon>Fungi</taxon>
        <taxon>Dikarya</taxon>
        <taxon>Basidiomycota</taxon>
        <taxon>Agaricomycotina</taxon>
        <taxon>Agaricomycetes</taxon>
        <taxon>Agaricomycetidae</taxon>
        <taxon>Agaricales</taxon>
        <taxon>Marasmiineae</taxon>
        <taxon>Mycenaceae</taxon>
        <taxon>Mycena</taxon>
    </lineage>
</organism>
<keyword evidence="8" id="KW-1185">Reference proteome</keyword>
<dbReference type="Proteomes" id="UP000636479">
    <property type="component" value="Unassembled WGS sequence"/>
</dbReference>
<dbReference type="InterPro" id="IPR018087">
    <property type="entry name" value="Glyco_hydro_5_CS"/>
</dbReference>
<gene>
    <name evidence="7" type="ORF">MIND_00791300</name>
</gene>
<reference evidence="7" key="1">
    <citation type="submission" date="2020-05" db="EMBL/GenBank/DDBJ databases">
        <title>Mycena genomes resolve the evolution of fungal bioluminescence.</title>
        <authorList>
            <person name="Tsai I.J."/>
        </authorList>
    </citation>
    <scope>NUCLEOTIDE SEQUENCE</scope>
    <source>
        <strain evidence="7">171206Taipei</strain>
    </source>
</reference>
<comment type="caution">
    <text evidence="7">The sequence shown here is derived from an EMBL/GenBank/DDBJ whole genome shotgun (WGS) entry which is preliminary data.</text>
</comment>
<dbReference type="Pfam" id="PF00150">
    <property type="entry name" value="Cellulase"/>
    <property type="match status" value="1"/>
</dbReference>
<protein>
    <submittedName>
        <fullName evidence="7">Glycoside hydrolase</fullName>
    </submittedName>
</protein>
<dbReference type="PANTHER" id="PTHR31263:SF0">
    <property type="entry name" value="CELLULASE FAMILY PROTEIN (AFU_ORTHOLOGUE AFUA_5G14560)"/>
    <property type="match status" value="1"/>
</dbReference>
<dbReference type="SUPFAM" id="SSF51445">
    <property type="entry name" value="(Trans)glycosidases"/>
    <property type="match status" value="1"/>
</dbReference>
<dbReference type="OrthoDB" id="442731at2759"/>
<dbReference type="PROSITE" id="PS00659">
    <property type="entry name" value="GLYCOSYL_HYDROL_F5"/>
    <property type="match status" value="1"/>
</dbReference>
<evidence type="ECO:0000256" key="3">
    <source>
        <dbReference type="ARBA" id="ARBA00023295"/>
    </source>
</evidence>
<dbReference type="EMBL" id="JACAZF010000006">
    <property type="protein sequence ID" value="KAF7302243.1"/>
    <property type="molecule type" value="Genomic_DNA"/>
</dbReference>
<evidence type="ECO:0000256" key="4">
    <source>
        <dbReference type="RuleBase" id="RU361153"/>
    </source>
</evidence>
<dbReference type="PANTHER" id="PTHR31263">
    <property type="entry name" value="CELLULASE FAMILY PROTEIN (AFU_ORTHOLOGUE AFUA_5G14560)"/>
    <property type="match status" value="1"/>
</dbReference>
<dbReference type="GO" id="GO:0004553">
    <property type="term" value="F:hydrolase activity, hydrolyzing O-glycosyl compounds"/>
    <property type="evidence" value="ECO:0007669"/>
    <property type="project" value="InterPro"/>
</dbReference>
<proteinExistence type="inferred from homology"/>
<dbReference type="InterPro" id="IPR017853">
    <property type="entry name" value="GH"/>
</dbReference>
<name>A0A8H6SNF6_9AGAR</name>
<keyword evidence="3 4" id="KW-0326">Glycosidase</keyword>
<evidence type="ECO:0000256" key="1">
    <source>
        <dbReference type="ARBA" id="ARBA00005641"/>
    </source>
</evidence>
<dbReference type="InterPro" id="IPR001547">
    <property type="entry name" value="Glyco_hydro_5"/>
</dbReference>
<evidence type="ECO:0000259" key="6">
    <source>
        <dbReference type="Pfam" id="PF00150"/>
    </source>
</evidence>
<evidence type="ECO:0000313" key="7">
    <source>
        <dbReference type="EMBL" id="KAF7302243.1"/>
    </source>
</evidence>
<evidence type="ECO:0000256" key="2">
    <source>
        <dbReference type="ARBA" id="ARBA00022801"/>
    </source>
</evidence>
<feature type="signal peptide" evidence="5">
    <location>
        <begin position="1"/>
        <end position="21"/>
    </location>
</feature>